<evidence type="ECO:0000259" key="2">
    <source>
        <dbReference type="PROSITE" id="PS50943"/>
    </source>
</evidence>
<dbReference type="CDD" id="cd00093">
    <property type="entry name" value="HTH_XRE"/>
    <property type="match status" value="1"/>
</dbReference>
<keyword evidence="1" id="KW-0238">DNA-binding</keyword>
<dbReference type="Proteomes" id="UP000271700">
    <property type="component" value="Unassembled WGS sequence"/>
</dbReference>
<evidence type="ECO:0000313" key="4">
    <source>
        <dbReference type="Proteomes" id="UP000271700"/>
    </source>
</evidence>
<dbReference type="InterPro" id="IPR014710">
    <property type="entry name" value="RmlC-like_jellyroll"/>
</dbReference>
<dbReference type="InterPro" id="IPR001387">
    <property type="entry name" value="Cro/C1-type_HTH"/>
</dbReference>
<dbReference type="PROSITE" id="PS50943">
    <property type="entry name" value="HTH_CROC1"/>
    <property type="match status" value="1"/>
</dbReference>
<organism evidence="3 4">
    <name type="scientific">Ruegeria conchae</name>
    <dbReference type="NCBI Taxonomy" id="981384"/>
    <lineage>
        <taxon>Bacteria</taxon>
        <taxon>Pseudomonadati</taxon>
        <taxon>Pseudomonadota</taxon>
        <taxon>Alphaproteobacteria</taxon>
        <taxon>Rhodobacterales</taxon>
        <taxon>Roseobacteraceae</taxon>
        <taxon>Ruegeria</taxon>
    </lineage>
</organism>
<sequence length="205" mass="22946">MLYAYIWDQRDLMQDKKSETELEIGRTLQRLRQERNLTVTELATQANLSTAMISRIENGHVSPSLGTLQALADALSVSLMALFSHSEHTADVHHVPAGTGLPSRRITHDHAHDYLTLGKHSGPGGSFQSARIRISKQDQNTLPKYQHEGHVFIYMIEGRARYLCGAEEFLMATGDTLSFDAKLPHGVHEILSDEIEFITVSTRPQ</sequence>
<feature type="domain" description="HTH cro/C1-type" evidence="2">
    <location>
        <begin position="28"/>
        <end position="82"/>
    </location>
</feature>
<comment type="caution">
    <text evidence="3">The sequence shown here is derived from an EMBL/GenBank/DDBJ whole genome shotgun (WGS) entry which is preliminary data.</text>
</comment>
<dbReference type="InterPro" id="IPR010982">
    <property type="entry name" value="Lambda_DNA-bd_dom_sf"/>
</dbReference>
<accession>A0A497ZJT5</accession>
<dbReference type="GO" id="GO:0003677">
    <property type="term" value="F:DNA binding"/>
    <property type="evidence" value="ECO:0007669"/>
    <property type="project" value="UniProtKB-KW"/>
</dbReference>
<dbReference type="SUPFAM" id="SSF51182">
    <property type="entry name" value="RmlC-like cupins"/>
    <property type="match status" value="1"/>
</dbReference>
<dbReference type="AlphaFoldDB" id="A0A497ZJT5"/>
<dbReference type="InterPro" id="IPR050807">
    <property type="entry name" value="TransReg_Diox_bact_type"/>
</dbReference>
<dbReference type="Pfam" id="PF07883">
    <property type="entry name" value="Cupin_2"/>
    <property type="match status" value="1"/>
</dbReference>
<dbReference type="InterPro" id="IPR011051">
    <property type="entry name" value="RmlC_Cupin_sf"/>
</dbReference>
<dbReference type="InterPro" id="IPR013096">
    <property type="entry name" value="Cupin_2"/>
</dbReference>
<dbReference type="CDD" id="cd02209">
    <property type="entry name" value="cupin_XRE_C"/>
    <property type="match status" value="1"/>
</dbReference>
<dbReference type="Gene3D" id="1.10.260.40">
    <property type="entry name" value="lambda repressor-like DNA-binding domains"/>
    <property type="match status" value="1"/>
</dbReference>
<dbReference type="SMART" id="SM00530">
    <property type="entry name" value="HTH_XRE"/>
    <property type="match status" value="1"/>
</dbReference>
<keyword evidence="4" id="KW-1185">Reference proteome</keyword>
<protein>
    <submittedName>
        <fullName evidence="3">XRE family transcriptional regulator</fullName>
    </submittedName>
</protein>
<dbReference type="PANTHER" id="PTHR46797:SF1">
    <property type="entry name" value="METHYLPHOSPHONATE SYNTHASE"/>
    <property type="match status" value="1"/>
</dbReference>
<reference evidence="3 4" key="1">
    <citation type="submission" date="2018-10" db="EMBL/GenBank/DDBJ databases">
        <title>Genomic Encyclopedia of Archaeal and Bacterial Type Strains, Phase II (KMG-II): from individual species to whole genera.</title>
        <authorList>
            <person name="Goeker M."/>
        </authorList>
    </citation>
    <scope>NUCLEOTIDE SEQUENCE [LARGE SCALE GENOMIC DNA]</scope>
    <source>
        <strain evidence="3 4">DSM 29317</strain>
    </source>
</reference>
<gene>
    <name evidence="3" type="ORF">CLV75_2684</name>
</gene>
<evidence type="ECO:0000256" key="1">
    <source>
        <dbReference type="ARBA" id="ARBA00023125"/>
    </source>
</evidence>
<dbReference type="Gene3D" id="2.60.120.10">
    <property type="entry name" value="Jelly Rolls"/>
    <property type="match status" value="1"/>
</dbReference>
<dbReference type="GO" id="GO:0003700">
    <property type="term" value="F:DNA-binding transcription factor activity"/>
    <property type="evidence" value="ECO:0007669"/>
    <property type="project" value="TreeGrafter"/>
</dbReference>
<name>A0A497ZJT5_9RHOB</name>
<dbReference type="SUPFAM" id="SSF47413">
    <property type="entry name" value="lambda repressor-like DNA-binding domains"/>
    <property type="match status" value="1"/>
</dbReference>
<evidence type="ECO:0000313" key="3">
    <source>
        <dbReference type="EMBL" id="RLK07558.1"/>
    </source>
</evidence>
<dbReference type="GO" id="GO:0005829">
    <property type="term" value="C:cytosol"/>
    <property type="evidence" value="ECO:0007669"/>
    <property type="project" value="TreeGrafter"/>
</dbReference>
<dbReference type="Pfam" id="PF01381">
    <property type="entry name" value="HTH_3"/>
    <property type="match status" value="1"/>
</dbReference>
<dbReference type="STRING" id="981384.GCA_000192475_02281"/>
<dbReference type="EMBL" id="RCCT01000003">
    <property type="protein sequence ID" value="RLK07558.1"/>
    <property type="molecule type" value="Genomic_DNA"/>
</dbReference>
<proteinExistence type="predicted"/>
<dbReference type="PANTHER" id="PTHR46797">
    <property type="entry name" value="HTH-TYPE TRANSCRIPTIONAL REGULATOR"/>
    <property type="match status" value="1"/>
</dbReference>